<evidence type="ECO:0000313" key="2">
    <source>
        <dbReference type="EMBL" id="EOY49128.1"/>
    </source>
</evidence>
<organism evidence="2 3">
    <name type="scientific">Streptomyces lividans 1326</name>
    <dbReference type="NCBI Taxonomy" id="1200984"/>
    <lineage>
        <taxon>Bacteria</taxon>
        <taxon>Bacillati</taxon>
        <taxon>Actinomycetota</taxon>
        <taxon>Actinomycetes</taxon>
        <taxon>Kitasatosporales</taxon>
        <taxon>Streptomycetaceae</taxon>
        <taxon>Streptomyces</taxon>
    </lineage>
</organism>
<dbReference type="Proteomes" id="UP000014062">
    <property type="component" value="Chromosome"/>
</dbReference>
<sequence length="47" mass="5103">MPPAQGAPRGDLLRSPAGPGLRRRSRLRRSDREEAVPGPALITDARK</sequence>
<dbReference type="EMBL" id="CM001889">
    <property type="protein sequence ID" value="EOY49128.1"/>
    <property type="molecule type" value="Genomic_DNA"/>
</dbReference>
<name>A0A7U9HCU9_STRLI</name>
<accession>A0A7U9HCU9</accession>
<protein>
    <submittedName>
        <fullName evidence="2">Uncharacterized protein</fullName>
    </submittedName>
</protein>
<proteinExistence type="predicted"/>
<feature type="region of interest" description="Disordered" evidence="1">
    <location>
        <begin position="1"/>
        <end position="47"/>
    </location>
</feature>
<evidence type="ECO:0000256" key="1">
    <source>
        <dbReference type="SAM" id="MobiDB-lite"/>
    </source>
</evidence>
<dbReference type="AlphaFoldDB" id="A0A7U9HCU9"/>
<evidence type="ECO:0000313" key="3">
    <source>
        <dbReference type="Proteomes" id="UP000014062"/>
    </source>
</evidence>
<gene>
    <name evidence="2" type="ORF">SLI_4419</name>
</gene>
<reference evidence="3" key="1">
    <citation type="journal article" date="2013" name="Genome Biol. Evol.">
        <title>The genome sequence of Streptomyces lividans 66 reveals a novel tRNA-dependent peptide biosynthetic system within a metal-related genomic island.</title>
        <authorList>
            <person name="Cruz-Morales P."/>
            <person name="Vijgenboom E."/>
            <person name="Iruegas-Bocardo F."/>
            <person name="Girard G."/>
            <person name="Yanez-Guerra L.A."/>
            <person name="Ramos-Aboites H.E."/>
            <person name="Pernodet J.L."/>
            <person name="Anne J."/>
            <person name="van Wezel G.P."/>
            <person name="Barona-Gomez F."/>
        </authorList>
    </citation>
    <scope>NUCLEOTIDE SEQUENCE [LARGE SCALE GENOMIC DNA]</scope>
    <source>
        <strain evidence="3">1326</strain>
    </source>
</reference>